<evidence type="ECO:0000259" key="6">
    <source>
        <dbReference type="Pfam" id="PF02631"/>
    </source>
</evidence>
<evidence type="ECO:0000256" key="1">
    <source>
        <dbReference type="ARBA" id="ARBA00004496"/>
    </source>
</evidence>
<comment type="caution">
    <text evidence="7">The sequence shown here is derived from an EMBL/GenBank/DDBJ whole genome shotgun (WGS) entry which is preliminary data.</text>
</comment>
<dbReference type="GO" id="GO:0006282">
    <property type="term" value="P:regulation of DNA repair"/>
    <property type="evidence" value="ECO:0007669"/>
    <property type="project" value="InterPro"/>
</dbReference>
<keyword evidence="4" id="KW-0963">Cytoplasm</keyword>
<dbReference type="GO" id="GO:0005737">
    <property type="term" value="C:cytoplasm"/>
    <property type="evidence" value="ECO:0007669"/>
    <property type="project" value="UniProtKB-SubCell"/>
</dbReference>
<evidence type="ECO:0000256" key="4">
    <source>
        <dbReference type="ARBA" id="ARBA00022490"/>
    </source>
</evidence>
<organism evidence="7 8">
    <name type="scientific">Macleaya cordata</name>
    <name type="common">Five-seeded plume-poppy</name>
    <name type="synonym">Bocconia cordata</name>
    <dbReference type="NCBI Taxonomy" id="56857"/>
    <lineage>
        <taxon>Eukaryota</taxon>
        <taxon>Viridiplantae</taxon>
        <taxon>Streptophyta</taxon>
        <taxon>Embryophyta</taxon>
        <taxon>Tracheophyta</taxon>
        <taxon>Spermatophyta</taxon>
        <taxon>Magnoliopsida</taxon>
        <taxon>Ranunculales</taxon>
        <taxon>Papaveraceae</taxon>
        <taxon>Papaveroideae</taxon>
        <taxon>Macleaya</taxon>
    </lineage>
</organism>
<dbReference type="PANTHER" id="PTHR33602:SF1">
    <property type="entry name" value="REGULATORY PROTEIN RECX FAMILY PROTEIN"/>
    <property type="match status" value="1"/>
</dbReference>
<dbReference type="InterPro" id="IPR053924">
    <property type="entry name" value="RecX_HTH_2nd"/>
</dbReference>
<dbReference type="STRING" id="56857.A0A200RAJ8"/>
<evidence type="ECO:0000313" key="8">
    <source>
        <dbReference type="Proteomes" id="UP000195402"/>
    </source>
</evidence>
<feature type="region of interest" description="Disordered" evidence="5">
    <location>
        <begin position="52"/>
        <end position="97"/>
    </location>
</feature>
<dbReference type="FunCoup" id="A0A200RAJ8">
    <property type="interactions" value="557"/>
</dbReference>
<dbReference type="AlphaFoldDB" id="A0A200RAJ8"/>
<comment type="subcellular location">
    <subcellularLocation>
        <location evidence="1">Cytoplasm</location>
    </subcellularLocation>
</comment>
<feature type="compositionally biased region" description="Basic and acidic residues" evidence="5">
    <location>
        <begin position="83"/>
        <end position="95"/>
    </location>
</feature>
<reference evidence="7 8" key="1">
    <citation type="journal article" date="2017" name="Mol. Plant">
        <title>The Genome of Medicinal Plant Macleaya cordata Provides New Insights into Benzylisoquinoline Alkaloids Metabolism.</title>
        <authorList>
            <person name="Liu X."/>
            <person name="Liu Y."/>
            <person name="Huang P."/>
            <person name="Ma Y."/>
            <person name="Qing Z."/>
            <person name="Tang Q."/>
            <person name="Cao H."/>
            <person name="Cheng P."/>
            <person name="Zheng Y."/>
            <person name="Yuan Z."/>
            <person name="Zhou Y."/>
            <person name="Liu J."/>
            <person name="Tang Z."/>
            <person name="Zhuo Y."/>
            <person name="Zhang Y."/>
            <person name="Yu L."/>
            <person name="Huang J."/>
            <person name="Yang P."/>
            <person name="Peng Q."/>
            <person name="Zhang J."/>
            <person name="Jiang W."/>
            <person name="Zhang Z."/>
            <person name="Lin K."/>
            <person name="Ro D.K."/>
            <person name="Chen X."/>
            <person name="Xiong X."/>
            <person name="Shang Y."/>
            <person name="Huang S."/>
            <person name="Zeng J."/>
        </authorList>
    </citation>
    <scope>NUCLEOTIDE SEQUENCE [LARGE SCALE GENOMIC DNA]</scope>
    <source>
        <strain evidence="8">cv. BLH2017</strain>
        <tissue evidence="7">Root</tissue>
    </source>
</reference>
<dbReference type="EMBL" id="MVGT01000180">
    <property type="protein sequence ID" value="OVA19731.1"/>
    <property type="molecule type" value="Genomic_DNA"/>
</dbReference>
<feature type="domain" description="RecX second three-helical" evidence="6">
    <location>
        <begin position="207"/>
        <end position="248"/>
    </location>
</feature>
<evidence type="ECO:0000313" key="7">
    <source>
        <dbReference type="EMBL" id="OVA19731.1"/>
    </source>
</evidence>
<keyword evidence="8" id="KW-1185">Reference proteome</keyword>
<dbReference type="Proteomes" id="UP000195402">
    <property type="component" value="Unassembled WGS sequence"/>
</dbReference>
<gene>
    <name evidence="7" type="ORF">BVC80_9059g54</name>
</gene>
<dbReference type="OMA" id="ASVISCC"/>
<proteinExistence type="inferred from homology"/>
<dbReference type="Gene3D" id="1.10.10.10">
    <property type="entry name" value="Winged helix-like DNA-binding domain superfamily/Winged helix DNA-binding domain"/>
    <property type="match status" value="2"/>
</dbReference>
<dbReference type="InterPro" id="IPR036388">
    <property type="entry name" value="WH-like_DNA-bd_sf"/>
</dbReference>
<feature type="compositionally biased region" description="Basic and acidic residues" evidence="5">
    <location>
        <begin position="52"/>
        <end position="71"/>
    </location>
</feature>
<comment type="similarity">
    <text evidence="2">Belongs to the RecX family.</text>
</comment>
<accession>A0A200RAJ8</accession>
<dbReference type="InParanoid" id="A0A200RAJ8"/>
<evidence type="ECO:0000256" key="5">
    <source>
        <dbReference type="SAM" id="MobiDB-lite"/>
    </source>
</evidence>
<dbReference type="PANTHER" id="PTHR33602">
    <property type="entry name" value="REGULATORY PROTEIN RECX FAMILY PROTEIN"/>
    <property type="match status" value="1"/>
</dbReference>
<dbReference type="OrthoDB" id="543346at2759"/>
<sequence length="325" mass="37498">MAIFAGNLSFKISIQLRSRVLLTPWVKKTSFIRCCGDYPTSGPVRYIPKKYSNFEERKRQQPDQNSEKAESDNYSDSIPLRNRASEGRSNFDKRPQNGVSYLSKAETVQSSNMIGNVDLELEDEGEYEQEDFIGVPGIPYENDNDHCEGDRKQPSKNKQDAERIAIEALAKRAFTTLELRKKLHAKRIPLDIIERVLNDFQSRGLIDDYLYAETFSRSRWSSSTWGPRRIKQALLQKGVSVADAEKAMKHVFEEDDYGGEKEPSLGMSKISMDHLYVQASKQWLRGQDVPLDKRKSRMIRWLQYRGFNWGVTSFILKKLESQNPP</sequence>
<evidence type="ECO:0000256" key="3">
    <source>
        <dbReference type="ARBA" id="ARBA00018111"/>
    </source>
</evidence>
<dbReference type="HAMAP" id="MF_01114">
    <property type="entry name" value="RecX"/>
    <property type="match status" value="1"/>
</dbReference>
<dbReference type="Pfam" id="PF02631">
    <property type="entry name" value="RecX_HTH2"/>
    <property type="match status" value="1"/>
</dbReference>
<protein>
    <recommendedName>
        <fullName evidence="3">Regulatory protein RecX</fullName>
    </recommendedName>
</protein>
<name>A0A200RAJ8_MACCD</name>
<evidence type="ECO:0000256" key="2">
    <source>
        <dbReference type="ARBA" id="ARBA00009695"/>
    </source>
</evidence>
<dbReference type="InterPro" id="IPR003783">
    <property type="entry name" value="Regulatory_RecX"/>
</dbReference>